<reference evidence="2 3" key="1">
    <citation type="submission" date="2017-05" db="EMBL/GenBank/DDBJ databases">
        <authorList>
            <person name="Varghese N."/>
            <person name="Submissions S."/>
        </authorList>
    </citation>
    <scope>NUCLEOTIDE SEQUENCE [LARGE SCALE GENOMIC DNA]</scope>
    <source>
        <strain evidence="2 3">DSM 15949</strain>
    </source>
</reference>
<dbReference type="Gene3D" id="3.40.50.300">
    <property type="entry name" value="P-loop containing nucleotide triphosphate hydrolases"/>
    <property type="match status" value="1"/>
</dbReference>
<comment type="caution">
    <text evidence="2">The sequence shown here is derived from an EMBL/GenBank/DDBJ whole genome shotgun (WGS) entry which is preliminary data.</text>
</comment>
<proteinExistence type="predicted"/>
<name>A0ABY1P9H8_9HYPH</name>
<dbReference type="Proteomes" id="UP001157914">
    <property type="component" value="Unassembled WGS sequence"/>
</dbReference>
<dbReference type="InterPro" id="IPR017026">
    <property type="entry name" value="ImuA"/>
</dbReference>
<accession>A0ABY1P9H8</accession>
<keyword evidence="3" id="KW-1185">Reference proteome</keyword>
<evidence type="ECO:0000313" key="3">
    <source>
        <dbReference type="Proteomes" id="UP001157914"/>
    </source>
</evidence>
<dbReference type="InterPro" id="IPR027417">
    <property type="entry name" value="P-loop_NTPase"/>
</dbReference>
<dbReference type="PIRSF" id="PIRSF034285">
    <property type="entry name" value="UCP034285"/>
    <property type="match status" value="1"/>
</dbReference>
<sequence length="340" mass="36849">MTPAPFSGINKNIKRTNKNVIGTSVHDAAQKRIKHSTSVAELRRRIADLEGRLPSETQFAPAPAPAANPQGPDIFQSPRPGDANQTAQMDNTARSPLGLAELDDLFASGQGLKHGALHEVVSAESRQAGALSGFAFALLARLLKDRTGPVVIVQDPRALREAGQLHGPGLLAYGIDPARLVIVRPRRMEDLLWSLEEAAGCPALAAALGEVQGPHRLLDLTATRRLALRAERSQAPVFLLRHGAEREPTAALTRWQVSPNVSAPPDLIKYGPHQGLGVSAWRIELTRNRDGRSGHETVEWRHAERKLAAPAHSLDLVRGSARRPDSAPVEDRLIPFRARS</sequence>
<feature type="region of interest" description="Disordered" evidence="1">
    <location>
        <begin position="56"/>
        <end position="89"/>
    </location>
</feature>
<feature type="compositionally biased region" description="Basic and acidic residues" evidence="1">
    <location>
        <begin position="322"/>
        <end position="334"/>
    </location>
</feature>
<gene>
    <name evidence="2" type="ORF">SAMN06265374_3011</name>
</gene>
<dbReference type="EMBL" id="FXTT01000004">
    <property type="protein sequence ID" value="SMP28779.1"/>
    <property type="molecule type" value="Genomic_DNA"/>
</dbReference>
<feature type="region of interest" description="Disordered" evidence="1">
    <location>
        <begin position="319"/>
        <end position="340"/>
    </location>
</feature>
<evidence type="ECO:0000313" key="2">
    <source>
        <dbReference type="EMBL" id="SMP28779.1"/>
    </source>
</evidence>
<evidence type="ECO:0000256" key="1">
    <source>
        <dbReference type="SAM" id="MobiDB-lite"/>
    </source>
</evidence>
<protein>
    <submittedName>
        <fullName evidence="2">Protein ImuA</fullName>
    </submittedName>
</protein>
<organism evidence="2 3">
    <name type="scientific">Roseibium denhamense</name>
    <dbReference type="NCBI Taxonomy" id="76305"/>
    <lineage>
        <taxon>Bacteria</taxon>
        <taxon>Pseudomonadati</taxon>
        <taxon>Pseudomonadota</taxon>
        <taxon>Alphaproteobacteria</taxon>
        <taxon>Hyphomicrobiales</taxon>
        <taxon>Stappiaceae</taxon>
        <taxon>Roseibium</taxon>
    </lineage>
</organism>
<dbReference type="SUPFAM" id="SSF52540">
    <property type="entry name" value="P-loop containing nucleoside triphosphate hydrolases"/>
    <property type="match status" value="1"/>
</dbReference>